<feature type="transmembrane region" description="Helical" evidence="1">
    <location>
        <begin position="79"/>
        <end position="98"/>
    </location>
</feature>
<reference evidence="2" key="1">
    <citation type="journal article" date="2021" name="IMA Fungus">
        <title>Genomic characterization of three marine fungi, including Emericellopsis atlantica sp. nov. with signatures of a generalist lifestyle and marine biomass degradation.</title>
        <authorList>
            <person name="Hagestad O.C."/>
            <person name="Hou L."/>
            <person name="Andersen J.H."/>
            <person name="Hansen E.H."/>
            <person name="Altermark B."/>
            <person name="Li C."/>
            <person name="Kuhnert E."/>
            <person name="Cox R.J."/>
            <person name="Crous P.W."/>
            <person name="Spatafora J.W."/>
            <person name="Lail K."/>
            <person name="Amirebrahimi M."/>
            <person name="Lipzen A."/>
            <person name="Pangilinan J."/>
            <person name="Andreopoulos W."/>
            <person name="Hayes R.D."/>
            <person name="Ng V."/>
            <person name="Grigoriev I.V."/>
            <person name="Jackson S.A."/>
            <person name="Sutton T.D.S."/>
            <person name="Dobson A.D.W."/>
            <person name="Rama T."/>
        </authorList>
    </citation>
    <scope>NUCLEOTIDE SEQUENCE</scope>
    <source>
        <strain evidence="2">TRa018bII</strain>
    </source>
</reference>
<comment type="caution">
    <text evidence="2">The sequence shown here is derived from an EMBL/GenBank/DDBJ whole genome shotgun (WGS) entry which is preliminary data.</text>
</comment>
<sequence length="279" mass="31641">MVSKTATSFLIIHALTHLWTAGITQAFDQTLTTAYPAFILNLFVLTAHIALGVATFLPLSILNHCCVPKRSRVTLQRHLLTAILFAPILAQVTGRWLGMIEGRGQSAKVMGASACYEQLDLRDVDVIAKSAWCAKYFGYKQHQVDIRMRARRGRTEYVEYLAEVCVKGLLQIGQRERVCWMGLDDGEERGVREWESVNGERMQVRRLFEECHRKFGVEVRLKWTEGGDAIPRLKLPDVGGVKGSGEWIEPPVDMVEDSKKGIEFEKKMEELKLKKHVKV</sequence>
<keyword evidence="1" id="KW-1133">Transmembrane helix</keyword>
<keyword evidence="3" id="KW-1185">Reference proteome</keyword>
<feature type="transmembrane region" description="Helical" evidence="1">
    <location>
        <begin position="36"/>
        <end position="59"/>
    </location>
</feature>
<organism evidence="2 3">
    <name type="scientific">Amylocarpus encephaloides</name>
    <dbReference type="NCBI Taxonomy" id="45428"/>
    <lineage>
        <taxon>Eukaryota</taxon>
        <taxon>Fungi</taxon>
        <taxon>Dikarya</taxon>
        <taxon>Ascomycota</taxon>
        <taxon>Pezizomycotina</taxon>
        <taxon>Leotiomycetes</taxon>
        <taxon>Helotiales</taxon>
        <taxon>Helotiales incertae sedis</taxon>
        <taxon>Amylocarpus</taxon>
    </lineage>
</organism>
<dbReference type="Proteomes" id="UP000824998">
    <property type="component" value="Unassembled WGS sequence"/>
</dbReference>
<evidence type="ECO:0000256" key="1">
    <source>
        <dbReference type="SAM" id="Phobius"/>
    </source>
</evidence>
<evidence type="ECO:0000313" key="2">
    <source>
        <dbReference type="EMBL" id="KAG9236540.1"/>
    </source>
</evidence>
<protein>
    <submittedName>
        <fullName evidence="2">Uncharacterized protein</fullName>
    </submittedName>
</protein>
<keyword evidence="1" id="KW-0812">Transmembrane</keyword>
<name>A0A9P7YNX4_9HELO</name>
<dbReference type="EMBL" id="MU251405">
    <property type="protein sequence ID" value="KAG9236540.1"/>
    <property type="molecule type" value="Genomic_DNA"/>
</dbReference>
<dbReference type="OrthoDB" id="3541685at2759"/>
<proteinExistence type="predicted"/>
<dbReference type="AlphaFoldDB" id="A0A9P7YNX4"/>
<accession>A0A9P7YNX4</accession>
<gene>
    <name evidence="2" type="ORF">BJ875DRAFT_222684</name>
</gene>
<keyword evidence="1" id="KW-0472">Membrane</keyword>
<evidence type="ECO:0000313" key="3">
    <source>
        <dbReference type="Proteomes" id="UP000824998"/>
    </source>
</evidence>